<comment type="caution">
    <text evidence="2">The sequence shown here is derived from an EMBL/GenBank/DDBJ whole genome shotgun (WGS) entry which is preliminary data.</text>
</comment>
<dbReference type="RefSeq" id="WP_110857741.1">
    <property type="nucleotide sequence ID" value="NZ_QJSQ01000047.1"/>
</dbReference>
<protein>
    <recommendedName>
        <fullName evidence="4">Heat induced stress protein YflT</fullName>
    </recommendedName>
</protein>
<gene>
    <name evidence="2" type="ORF">C7410_14724</name>
</gene>
<evidence type="ECO:0000313" key="3">
    <source>
        <dbReference type="Proteomes" id="UP000247772"/>
    </source>
</evidence>
<sequence length="337" mass="36326">MRPTVLGVYDSYADACSAQRALGEAGITQADIAIYSISVDVPREKGPRVYVQGAVDVHHHKKVFDRLEQLFARIFTSGQYPPDAEDYREFIRRGGTVVSVDVSESQVDQAIETMLRTGAADIEERANAWHAGSAKARGPEHAAHPDSAVTGERARPHETRGWQGDTRAASAARPTASPGTPAAAARGSAPPVEKQPHAAGASEAGFARTSADAGVKAHTAQAPDANAAASNAQRPVGTGFMGDPGLGGQHDDPYPNDNEFRKDYDAHYANTGASFDEYRRAYSHGATLGRDERYRGTDWQGVEANARANWESRYPESGWERFKTAVRHGWERVRGGG</sequence>
<accession>A0A2V4UB49</accession>
<feature type="region of interest" description="Disordered" evidence="1">
    <location>
        <begin position="129"/>
        <end position="253"/>
    </location>
</feature>
<dbReference type="Proteomes" id="UP000247772">
    <property type="component" value="Unassembled WGS sequence"/>
</dbReference>
<reference evidence="2 3" key="1">
    <citation type="submission" date="2018-06" db="EMBL/GenBank/DDBJ databases">
        <title>Genomic Encyclopedia of Type Strains, Phase IV (KMG-V): Genome sequencing to study the core and pangenomes of soil and plant-associated prokaryotes.</title>
        <authorList>
            <person name="Whitman W."/>
        </authorList>
    </citation>
    <scope>NUCLEOTIDE SEQUENCE [LARGE SCALE GENOMIC DNA]</scope>
    <source>
        <strain evidence="2 3">SRCL-318</strain>
    </source>
</reference>
<dbReference type="EMBL" id="QJSQ01000047">
    <property type="protein sequence ID" value="PYE13369.1"/>
    <property type="molecule type" value="Genomic_DNA"/>
</dbReference>
<feature type="compositionally biased region" description="Low complexity" evidence="1">
    <location>
        <begin position="217"/>
        <end position="232"/>
    </location>
</feature>
<organism evidence="2 3">
    <name type="scientific">Paraburkholderia silvatlantica</name>
    <dbReference type="NCBI Taxonomy" id="321895"/>
    <lineage>
        <taxon>Bacteria</taxon>
        <taxon>Pseudomonadati</taxon>
        <taxon>Pseudomonadota</taxon>
        <taxon>Betaproteobacteria</taxon>
        <taxon>Burkholderiales</taxon>
        <taxon>Burkholderiaceae</taxon>
        <taxon>Paraburkholderia</taxon>
    </lineage>
</organism>
<name>A0A2V4UB49_9BURK</name>
<dbReference type="OrthoDB" id="581516at2"/>
<evidence type="ECO:0000313" key="2">
    <source>
        <dbReference type="EMBL" id="PYE13369.1"/>
    </source>
</evidence>
<evidence type="ECO:0000256" key="1">
    <source>
        <dbReference type="SAM" id="MobiDB-lite"/>
    </source>
</evidence>
<dbReference type="AlphaFoldDB" id="A0A2V4UB49"/>
<feature type="compositionally biased region" description="Gly residues" evidence="1">
    <location>
        <begin position="239"/>
        <end position="248"/>
    </location>
</feature>
<feature type="compositionally biased region" description="Low complexity" evidence="1">
    <location>
        <begin position="166"/>
        <end position="191"/>
    </location>
</feature>
<evidence type="ECO:0008006" key="4">
    <source>
        <dbReference type="Google" id="ProtNLM"/>
    </source>
</evidence>
<proteinExistence type="predicted"/>